<dbReference type="Pfam" id="PF18130">
    <property type="entry name" value="ATPgrasp_N"/>
    <property type="match status" value="1"/>
</dbReference>
<dbReference type="Gene3D" id="3.40.50.20">
    <property type="match status" value="1"/>
</dbReference>
<dbReference type="Proteomes" id="UP000030672">
    <property type="component" value="Unassembled WGS sequence"/>
</dbReference>
<name>A0A074VS49_AURM1</name>
<evidence type="ECO:0000259" key="1">
    <source>
        <dbReference type="Pfam" id="PF18130"/>
    </source>
</evidence>
<organism evidence="2 3">
    <name type="scientific">Aureobasidium melanogenum (strain CBS 110374)</name>
    <name type="common">Aureobasidium pullulans var. melanogenum</name>
    <dbReference type="NCBI Taxonomy" id="1043003"/>
    <lineage>
        <taxon>Eukaryota</taxon>
        <taxon>Fungi</taxon>
        <taxon>Dikarya</taxon>
        <taxon>Ascomycota</taxon>
        <taxon>Pezizomycotina</taxon>
        <taxon>Dothideomycetes</taxon>
        <taxon>Dothideomycetidae</taxon>
        <taxon>Dothideales</taxon>
        <taxon>Saccotheciaceae</taxon>
        <taxon>Aureobasidium</taxon>
    </lineage>
</organism>
<keyword evidence="3" id="KW-1185">Reference proteome</keyword>
<sequence>MYDFTESFLDPAQQVSAYDMNTDQHGNLNKLLDCAVGAVVVKPPVSGTLYETMEAMNRVLSDRLRNPWAVPNPLRHFRLVLVGSRPPIVMERWLASVYHLGLRLTVVGALVQWLQRSDAPPVVEQYISVDMTGDSQLSDRILQALTSNGLSYDGISTFTDACFVATAQTADKLGPLTAPL</sequence>
<dbReference type="RefSeq" id="XP_040879072.1">
    <property type="nucleotide sequence ID" value="XM_041024762.1"/>
</dbReference>
<dbReference type="GeneID" id="63918135"/>
<dbReference type="EMBL" id="KL584835">
    <property type="protein sequence ID" value="KEQ62049.1"/>
    <property type="molecule type" value="Genomic_DNA"/>
</dbReference>
<dbReference type="HOGENOM" id="CLU_1495879_0_0_1"/>
<proteinExistence type="predicted"/>
<evidence type="ECO:0000313" key="2">
    <source>
        <dbReference type="EMBL" id="KEQ62049.1"/>
    </source>
</evidence>
<gene>
    <name evidence="2" type="ORF">M437DRAFT_66504</name>
</gene>
<protein>
    <recommendedName>
        <fullName evidence="1">BL00235/CARNS1 N-terminal domain-containing protein</fullName>
    </recommendedName>
</protein>
<accession>A0A074VS49</accession>
<reference evidence="2 3" key="1">
    <citation type="journal article" date="2014" name="BMC Genomics">
        <title>Genome sequencing of four Aureobasidium pullulans varieties: biotechnological potential, stress tolerance, and description of new species.</title>
        <authorList>
            <person name="Gostin Ar C."/>
            <person name="Ohm R.A."/>
            <person name="Kogej T."/>
            <person name="Sonjak S."/>
            <person name="Turk M."/>
            <person name="Zajc J."/>
            <person name="Zalar P."/>
            <person name="Grube M."/>
            <person name="Sun H."/>
            <person name="Han J."/>
            <person name="Sharma A."/>
            <person name="Chiniquy J."/>
            <person name="Ngan C.Y."/>
            <person name="Lipzen A."/>
            <person name="Barry K."/>
            <person name="Grigoriev I.V."/>
            <person name="Gunde-Cimerman N."/>
        </authorList>
    </citation>
    <scope>NUCLEOTIDE SEQUENCE [LARGE SCALE GENOMIC DNA]</scope>
    <source>
        <strain evidence="2 3">CBS 110374</strain>
    </source>
</reference>
<evidence type="ECO:0000313" key="3">
    <source>
        <dbReference type="Proteomes" id="UP000030672"/>
    </source>
</evidence>
<feature type="domain" description="BL00235/CARNS1 N-terminal" evidence="1">
    <location>
        <begin position="99"/>
        <end position="174"/>
    </location>
</feature>
<dbReference type="STRING" id="1043003.A0A074VS49"/>
<dbReference type="InterPro" id="IPR041472">
    <property type="entry name" value="BL00235/CARNS1_N"/>
</dbReference>
<dbReference type="AlphaFoldDB" id="A0A074VS49"/>